<organism evidence="1 2">
    <name type="scientific">Molossus molossus</name>
    <name type="common">Pallas' mastiff bat</name>
    <name type="synonym">Vespertilio molossus</name>
    <dbReference type="NCBI Taxonomy" id="27622"/>
    <lineage>
        <taxon>Eukaryota</taxon>
        <taxon>Metazoa</taxon>
        <taxon>Chordata</taxon>
        <taxon>Craniata</taxon>
        <taxon>Vertebrata</taxon>
        <taxon>Euteleostomi</taxon>
        <taxon>Mammalia</taxon>
        <taxon>Eutheria</taxon>
        <taxon>Laurasiatheria</taxon>
        <taxon>Chiroptera</taxon>
        <taxon>Yangochiroptera</taxon>
        <taxon>Molossidae</taxon>
        <taxon>Molossus</taxon>
    </lineage>
</organism>
<evidence type="ECO:0000313" key="1">
    <source>
        <dbReference type="EMBL" id="KAF6471663.1"/>
    </source>
</evidence>
<dbReference type="AlphaFoldDB" id="A0A7J8HH91"/>
<keyword evidence="2" id="KW-1185">Reference proteome</keyword>
<proteinExistence type="predicted"/>
<dbReference type="Proteomes" id="UP000550707">
    <property type="component" value="Unassembled WGS sequence"/>
</dbReference>
<comment type="caution">
    <text evidence="1">The sequence shown here is derived from an EMBL/GenBank/DDBJ whole genome shotgun (WGS) entry which is preliminary data.</text>
</comment>
<gene>
    <name evidence="1" type="ORF">HJG59_011035</name>
</gene>
<dbReference type="InParanoid" id="A0A7J8HH91"/>
<reference evidence="1 2" key="1">
    <citation type="journal article" date="2020" name="Nature">
        <title>Six reference-quality genomes reveal evolution of bat adaptations.</title>
        <authorList>
            <person name="Jebb D."/>
            <person name="Huang Z."/>
            <person name="Pippel M."/>
            <person name="Hughes G.M."/>
            <person name="Lavrichenko K."/>
            <person name="Devanna P."/>
            <person name="Winkler S."/>
            <person name="Jermiin L.S."/>
            <person name="Skirmuntt E.C."/>
            <person name="Katzourakis A."/>
            <person name="Burkitt-Gray L."/>
            <person name="Ray D.A."/>
            <person name="Sullivan K.A.M."/>
            <person name="Roscito J.G."/>
            <person name="Kirilenko B.M."/>
            <person name="Davalos L.M."/>
            <person name="Corthals A.P."/>
            <person name="Power M.L."/>
            <person name="Jones G."/>
            <person name="Ransome R.D."/>
            <person name="Dechmann D.K.N."/>
            <person name="Locatelli A.G."/>
            <person name="Puechmaille S.J."/>
            <person name="Fedrigo O."/>
            <person name="Jarvis E.D."/>
            <person name="Hiller M."/>
            <person name="Vernes S.C."/>
            <person name="Myers E.W."/>
            <person name="Teeling E.C."/>
        </authorList>
    </citation>
    <scope>NUCLEOTIDE SEQUENCE [LARGE SCALE GENOMIC DNA]</scope>
    <source>
        <strain evidence="1">MMolMol1</strain>
        <tissue evidence="1">Muscle</tissue>
    </source>
</reference>
<accession>A0A7J8HH91</accession>
<sequence>MLTPFCRGKGGWGVLPKAHDVASLQHTPRVLAVNPAHPICAFPGSTGPARAVASFAVPGKADLAALQASAGPSPEAVLQMEEPGALESIVYSSSTTCAEYQVLGARQILWHKPAHMVWMRGQTRD</sequence>
<protein>
    <submittedName>
        <fullName evidence="1">Uncharacterized protein</fullName>
    </submittedName>
</protein>
<dbReference type="EMBL" id="JACASF010000006">
    <property type="protein sequence ID" value="KAF6471663.1"/>
    <property type="molecule type" value="Genomic_DNA"/>
</dbReference>
<evidence type="ECO:0000313" key="2">
    <source>
        <dbReference type="Proteomes" id="UP000550707"/>
    </source>
</evidence>
<name>A0A7J8HH91_MOLMO</name>